<sequence length="994" mass="109991">MPSPEEKSRAAREVIDILHEMAVLLNTHLDRTQLALCVSMIENGVNPEALAVSVSYRPREPISQLTSRQGVIKELRSQAAANTDNDDQRCVHNRASSCGVKCLSSLYTLTVPSTFCKALNFWSTISVPAGDLSGSWPCGSMVYYFNSNVVSPAAQIYVGKDKFENEDLIKYGFEEDVWFHVDNLSSAHVYYRLQEGQTWDAIPADILTDCAQLTKANSIEGNKKDNITIIYTPWSNLKKDGSMAVGQVSFKDQRKVKKILVPQRENPIVNRLNKTRVERFPDFRAEKEAYLRDLRKQDQDAKRLRQKEDLRVAKERKEKAWQRDHAYDNLHTDDQLAQSSNQDRDSSRQTTPLRSRRRQNARVSRTRRSAGARGNARRRRRRSHRLRLNKHGDDGTRDQTKRLVPDGGQDGADGAGVAGEGDEGVAVVGEDVVEQAREARDLGGRRLAQVGPPELVVLGEAALDGKGGVVRVDVGARGAAVAGVDADGLAEELLDGRLEGVCVRQVEAGEGGVCGGEAARQGAGVVGLRDGDVLRLDLVGPEAVGDLGLLEAIWGQLCVGPACCCIAILLGPVTVPGRGAVVGFGSVVIALTMAAHIEHFVIYVVLGVPVQGVYIGLKTLPLRLPVVRVERLVKASDGCIFNVTMLVVVVAFFTASAAIFGDVGITHAEEEAVCRSCSKDKRTTSHYNGYQWETLRLTQCQRRQARQRRDYIYRRALTLRDAEISRKRAALKQSLATGKPLDPAIAKDKQLQRDFKYDETRADRDAEEELDLDDEYQALSGVVDPRVLVTTSRDPSTRLGTFSKEIRLLLPTAIRLNRGNLILPNLIDSAKSNGLSDVILLHEHRGTPTAMTVSHLPHGPTASFSLHNVSLRSDLADTAQGTVSESYPHLIFDGFTTKLGERVVKILKHLFPPREGTQKIGNRVVTFKNIEDSIEVRHHVFVKTSYQSVELAEVGPRMTMRLFEIRGGTLENKDGDVEWHLSQYTRTSRKKDYL</sequence>
<accession>A0A5N6KRL8</accession>
<keyword evidence="2" id="KW-1133">Transmembrane helix</keyword>
<dbReference type="OrthoDB" id="10253204at2759"/>
<dbReference type="GO" id="GO:0033566">
    <property type="term" value="P:gamma-tubulin complex localization"/>
    <property type="evidence" value="ECO:0007669"/>
    <property type="project" value="InterPro"/>
</dbReference>
<protein>
    <recommendedName>
        <fullName evidence="3">Brix domain-containing protein</fullName>
    </recommendedName>
</protein>
<keyword evidence="2" id="KW-0472">Membrane</keyword>
<evidence type="ECO:0000256" key="1">
    <source>
        <dbReference type="SAM" id="MobiDB-lite"/>
    </source>
</evidence>
<name>A0A5N6KRL8_9ROSI</name>
<feature type="transmembrane region" description="Helical" evidence="2">
    <location>
        <begin position="600"/>
        <end position="617"/>
    </location>
</feature>
<dbReference type="Pfam" id="PF04427">
    <property type="entry name" value="Brix"/>
    <property type="match status" value="1"/>
</dbReference>
<dbReference type="AlphaFoldDB" id="A0A5N6KRL8"/>
<keyword evidence="2" id="KW-0812">Transmembrane</keyword>
<proteinExistence type="predicted"/>
<dbReference type="PANTHER" id="PTHR22734:SF2">
    <property type="entry name" value="U3 SMALL NUCLEOLAR RIBONUCLEOPROTEIN PROTEIN IMP4"/>
    <property type="match status" value="1"/>
</dbReference>
<dbReference type="EMBL" id="VIBQ01000010">
    <property type="protein sequence ID" value="KAB8339285.1"/>
    <property type="molecule type" value="Genomic_DNA"/>
</dbReference>
<comment type="caution">
    <text evidence="4">The sequence shown here is derived from an EMBL/GenBank/DDBJ whole genome shotgun (WGS) entry which is preliminary data.</text>
</comment>
<dbReference type="InterPro" id="IPR022214">
    <property type="entry name" value="MZT1"/>
</dbReference>
<feature type="compositionally biased region" description="Gly residues" evidence="1">
    <location>
        <begin position="408"/>
        <end position="419"/>
    </location>
</feature>
<feature type="region of interest" description="Disordered" evidence="1">
    <location>
        <begin position="315"/>
        <end position="421"/>
    </location>
</feature>
<feature type="compositionally biased region" description="Basic residues" evidence="1">
    <location>
        <begin position="354"/>
        <end position="389"/>
    </location>
</feature>
<feature type="domain" description="Brix" evidence="3">
    <location>
        <begin position="785"/>
        <end position="971"/>
    </location>
</feature>
<dbReference type="GO" id="GO:0030515">
    <property type="term" value="F:snoRNA binding"/>
    <property type="evidence" value="ECO:0007669"/>
    <property type="project" value="TreeGrafter"/>
</dbReference>
<dbReference type="Pfam" id="PF05670">
    <property type="entry name" value="NFACT-R_1"/>
    <property type="match status" value="1"/>
</dbReference>
<dbReference type="GO" id="GO:0005654">
    <property type="term" value="C:nucleoplasm"/>
    <property type="evidence" value="ECO:0007669"/>
    <property type="project" value="UniProtKB-ARBA"/>
</dbReference>
<feature type="compositionally biased region" description="Basic and acidic residues" evidence="1">
    <location>
        <begin position="390"/>
        <end position="404"/>
    </location>
</feature>
<feature type="compositionally biased region" description="Basic and acidic residues" evidence="1">
    <location>
        <begin position="315"/>
        <end position="334"/>
    </location>
</feature>
<dbReference type="Proteomes" id="UP000327013">
    <property type="component" value="Unassembled WGS sequence"/>
</dbReference>
<dbReference type="GO" id="GO:0034457">
    <property type="term" value="C:Mpp10 complex"/>
    <property type="evidence" value="ECO:0007669"/>
    <property type="project" value="UniProtKB-ARBA"/>
</dbReference>
<dbReference type="GO" id="GO:0006364">
    <property type="term" value="P:rRNA processing"/>
    <property type="evidence" value="ECO:0007669"/>
    <property type="project" value="InterPro"/>
</dbReference>
<dbReference type="SMART" id="SM00879">
    <property type="entry name" value="Brix"/>
    <property type="match status" value="1"/>
</dbReference>
<gene>
    <name evidence="4" type="ORF">FH972_022218</name>
</gene>
<dbReference type="Gene3D" id="3.40.50.10480">
    <property type="entry name" value="Probable brix-domain ribosomal biogenesis protein"/>
    <property type="match status" value="1"/>
</dbReference>
<evidence type="ECO:0000256" key="2">
    <source>
        <dbReference type="SAM" id="Phobius"/>
    </source>
</evidence>
<evidence type="ECO:0000313" key="4">
    <source>
        <dbReference type="EMBL" id="KAB8339285.1"/>
    </source>
</evidence>
<dbReference type="InterPro" id="IPR007109">
    <property type="entry name" value="Brix"/>
</dbReference>
<dbReference type="PANTHER" id="PTHR22734">
    <property type="entry name" value="U3 SMALL NUCLEOLAR RIBONUCLEOPROTEIN PROTEIN IMP4"/>
    <property type="match status" value="1"/>
</dbReference>
<feature type="transmembrane region" description="Helical" evidence="2">
    <location>
        <begin position="638"/>
        <end position="660"/>
    </location>
</feature>
<dbReference type="GO" id="GO:0032040">
    <property type="term" value="C:small-subunit processome"/>
    <property type="evidence" value="ECO:0007669"/>
    <property type="project" value="TreeGrafter"/>
</dbReference>
<evidence type="ECO:0000313" key="5">
    <source>
        <dbReference type="Proteomes" id="UP000327013"/>
    </source>
</evidence>
<dbReference type="FunFam" id="3.40.50.10480:FF:000001">
    <property type="entry name" value="IMP4, U3 small nucleolar ribonucleoprotein"/>
    <property type="match status" value="1"/>
</dbReference>
<evidence type="ECO:0000259" key="3">
    <source>
        <dbReference type="PROSITE" id="PS50833"/>
    </source>
</evidence>
<keyword evidence="5" id="KW-1185">Reference proteome</keyword>
<organism evidence="4 5">
    <name type="scientific">Carpinus fangiana</name>
    <dbReference type="NCBI Taxonomy" id="176857"/>
    <lineage>
        <taxon>Eukaryota</taxon>
        <taxon>Viridiplantae</taxon>
        <taxon>Streptophyta</taxon>
        <taxon>Embryophyta</taxon>
        <taxon>Tracheophyta</taxon>
        <taxon>Spermatophyta</taxon>
        <taxon>Magnoliopsida</taxon>
        <taxon>eudicotyledons</taxon>
        <taxon>Gunneridae</taxon>
        <taxon>Pentapetalae</taxon>
        <taxon>rosids</taxon>
        <taxon>fabids</taxon>
        <taxon>Fagales</taxon>
        <taxon>Betulaceae</taxon>
        <taxon>Carpinus</taxon>
    </lineage>
</organism>
<dbReference type="SUPFAM" id="SSF52954">
    <property type="entry name" value="Class II aaRS ABD-related"/>
    <property type="match status" value="1"/>
</dbReference>
<dbReference type="GO" id="GO:0042134">
    <property type="term" value="F:rRNA primary transcript binding"/>
    <property type="evidence" value="ECO:0007669"/>
    <property type="project" value="InterPro"/>
</dbReference>
<dbReference type="Pfam" id="PF12554">
    <property type="entry name" value="MOZART1"/>
    <property type="match status" value="1"/>
</dbReference>
<dbReference type="PROSITE" id="PS50833">
    <property type="entry name" value="BRIX"/>
    <property type="match status" value="1"/>
</dbReference>
<reference evidence="4 5" key="1">
    <citation type="submission" date="2019-06" db="EMBL/GenBank/DDBJ databases">
        <title>A chromosomal-level reference genome of Carpinus fangiana (Coryloideae, Betulaceae).</title>
        <authorList>
            <person name="Yang X."/>
            <person name="Wang Z."/>
            <person name="Zhang L."/>
            <person name="Hao G."/>
            <person name="Liu J."/>
            <person name="Yang Y."/>
        </authorList>
    </citation>
    <scope>NUCLEOTIDE SEQUENCE [LARGE SCALE GENOMIC DNA]</scope>
    <source>
        <strain evidence="4">Cfa_2016G</strain>
        <tissue evidence="4">Leaf</tissue>
    </source>
</reference>
<dbReference type="InterPro" id="IPR044281">
    <property type="entry name" value="IMP4/RPF1"/>
</dbReference>
<dbReference type="InterPro" id="IPR008532">
    <property type="entry name" value="NFACT_RNA-bd"/>
</dbReference>
<dbReference type="GO" id="GO:0000931">
    <property type="term" value="C:gamma-tubulin ring complex"/>
    <property type="evidence" value="ECO:0007669"/>
    <property type="project" value="InterPro"/>
</dbReference>
<dbReference type="GO" id="GO:0042274">
    <property type="term" value="P:ribosomal small subunit biogenesis"/>
    <property type="evidence" value="ECO:0007669"/>
    <property type="project" value="UniProtKB-ARBA"/>
</dbReference>